<comment type="caution">
    <text evidence="1">The sequence shown here is derived from an EMBL/GenBank/DDBJ whole genome shotgun (WGS) entry which is preliminary data.</text>
</comment>
<evidence type="ECO:0000313" key="2">
    <source>
        <dbReference type="Proteomes" id="UP000285060"/>
    </source>
</evidence>
<dbReference type="Proteomes" id="UP000285060">
    <property type="component" value="Unassembled WGS sequence"/>
</dbReference>
<keyword evidence="2" id="KW-1185">Reference proteome</keyword>
<gene>
    <name evidence="1" type="ORF">DYB32_000464</name>
</gene>
<dbReference type="EMBL" id="QUSY01000010">
    <property type="protein sequence ID" value="RHY35062.1"/>
    <property type="molecule type" value="Genomic_DNA"/>
</dbReference>
<reference evidence="1 2" key="1">
    <citation type="submission" date="2018-08" db="EMBL/GenBank/DDBJ databases">
        <title>Aphanomyces genome sequencing and annotation.</title>
        <authorList>
            <person name="Minardi D."/>
            <person name="Oidtmann B."/>
            <person name="Van Der Giezen M."/>
            <person name="Studholme D.J."/>
        </authorList>
    </citation>
    <scope>NUCLEOTIDE SEQUENCE [LARGE SCALE GENOMIC DNA]</scope>
    <source>
        <strain evidence="1 2">NJM0002</strain>
    </source>
</reference>
<evidence type="ECO:0000313" key="1">
    <source>
        <dbReference type="EMBL" id="RHY35062.1"/>
    </source>
</evidence>
<accession>A0A3R6WTZ5</accession>
<dbReference type="AlphaFoldDB" id="A0A3R6WTZ5"/>
<proteinExistence type="predicted"/>
<sequence length="98" mass="10804">MDAELKALEADLTRVQKAKAMALAQIDILMMEQKALQAKLDADRLQRLRAEERDARIKAAMAVAVPMPITVVSNEAASPPKVDDVLQDYVGDHEIGDY</sequence>
<organism evidence="1 2">
    <name type="scientific">Aphanomyces invadans</name>
    <dbReference type="NCBI Taxonomy" id="157072"/>
    <lineage>
        <taxon>Eukaryota</taxon>
        <taxon>Sar</taxon>
        <taxon>Stramenopiles</taxon>
        <taxon>Oomycota</taxon>
        <taxon>Saprolegniomycetes</taxon>
        <taxon>Saprolegniales</taxon>
        <taxon>Verrucalvaceae</taxon>
        <taxon>Aphanomyces</taxon>
    </lineage>
</organism>
<protein>
    <submittedName>
        <fullName evidence="1">Uncharacterized protein</fullName>
    </submittedName>
</protein>
<name>A0A3R6WTZ5_9STRA</name>